<evidence type="ECO:0000256" key="5">
    <source>
        <dbReference type="ARBA" id="ARBA00023136"/>
    </source>
</evidence>
<evidence type="ECO:0000313" key="10">
    <source>
        <dbReference type="RefSeq" id="XP_013400433.2"/>
    </source>
</evidence>
<dbReference type="PANTHER" id="PTHR31040">
    <property type="entry name" value="NURIM"/>
    <property type="match status" value="1"/>
</dbReference>
<dbReference type="PANTHER" id="PTHR31040:SF1">
    <property type="entry name" value="NURIM"/>
    <property type="match status" value="1"/>
</dbReference>
<keyword evidence="4 8" id="KW-1133">Transmembrane helix</keyword>
<keyword evidence="3 8" id="KW-0812">Transmembrane</keyword>
<evidence type="ECO:0000256" key="8">
    <source>
        <dbReference type="SAM" id="Phobius"/>
    </source>
</evidence>
<name>A0A1S3IQT7_LINAN</name>
<evidence type="ECO:0000256" key="2">
    <source>
        <dbReference type="ARBA" id="ARBA00010631"/>
    </source>
</evidence>
<dbReference type="Proteomes" id="UP000085678">
    <property type="component" value="Unplaced"/>
</dbReference>
<evidence type="ECO:0000256" key="1">
    <source>
        <dbReference type="ARBA" id="ARBA00004473"/>
    </source>
</evidence>
<dbReference type="InterPro" id="IPR033580">
    <property type="entry name" value="Nurim-like"/>
</dbReference>
<organism evidence="9 10">
    <name type="scientific">Lingula anatina</name>
    <name type="common">Brachiopod</name>
    <name type="synonym">Lingula unguis</name>
    <dbReference type="NCBI Taxonomy" id="7574"/>
    <lineage>
        <taxon>Eukaryota</taxon>
        <taxon>Metazoa</taxon>
        <taxon>Spiralia</taxon>
        <taxon>Lophotrochozoa</taxon>
        <taxon>Brachiopoda</taxon>
        <taxon>Linguliformea</taxon>
        <taxon>Lingulata</taxon>
        <taxon>Lingulida</taxon>
        <taxon>Linguloidea</taxon>
        <taxon>Lingulidae</taxon>
        <taxon>Lingula</taxon>
    </lineage>
</organism>
<feature type="transmembrane region" description="Helical" evidence="8">
    <location>
        <begin position="187"/>
        <end position="217"/>
    </location>
</feature>
<feature type="transmembrane region" description="Helical" evidence="8">
    <location>
        <begin position="126"/>
        <end position="149"/>
    </location>
</feature>
<feature type="transmembrane region" description="Helical" evidence="8">
    <location>
        <begin position="89"/>
        <end position="106"/>
    </location>
</feature>
<dbReference type="FunCoup" id="A0A1S3IQT7">
    <property type="interactions" value="764"/>
</dbReference>
<proteinExistence type="inferred from homology"/>
<dbReference type="KEGG" id="lak:106166419"/>
<evidence type="ECO:0000256" key="3">
    <source>
        <dbReference type="ARBA" id="ARBA00022692"/>
    </source>
</evidence>
<dbReference type="GeneID" id="106166419"/>
<protein>
    <recommendedName>
        <fullName evidence="7">Nuclear envelope membrane protein</fullName>
    </recommendedName>
    <alternativeName>
        <fullName evidence="6">Nuclear rim protein</fullName>
    </alternativeName>
</protein>
<keyword evidence="5 8" id="KW-0472">Membrane</keyword>
<evidence type="ECO:0000256" key="6">
    <source>
        <dbReference type="ARBA" id="ARBA00031700"/>
    </source>
</evidence>
<sequence length="254" mass="29924">MTVQFGSMAAFWFISILAVTYTVILTSQFVAFLSTQRGILLTEEEEPIFFPLLVDNLLMNLFFWQHTLLAQSWWKGLLHGWGLAVIDRTIYNVLTAVTLQVLMLLWQSPNYALWYIDTSESPTLWLFFFLIHLTAWALLIGATLTMDFLELIGVRQVYYYSVGTGPPEEHTSRSMQRLYKHMRHPGISCFLVILWLHPVMSYSRFILAVTFSLYLFLRFNVKEEDYFEAVETVDTWHEERRSQRQLRMSRVHAE</sequence>
<dbReference type="GO" id="GO:0005637">
    <property type="term" value="C:nuclear inner membrane"/>
    <property type="evidence" value="ECO:0007669"/>
    <property type="project" value="UniProtKB-SubCell"/>
</dbReference>
<dbReference type="AlphaFoldDB" id="A0A1S3IQT7"/>
<evidence type="ECO:0000256" key="7">
    <source>
        <dbReference type="ARBA" id="ARBA00032957"/>
    </source>
</evidence>
<evidence type="ECO:0000256" key="4">
    <source>
        <dbReference type="ARBA" id="ARBA00022989"/>
    </source>
</evidence>
<comment type="similarity">
    <text evidence="2">Belongs to the nurim family.</text>
</comment>
<dbReference type="OrthoDB" id="6281635at2759"/>
<dbReference type="RefSeq" id="XP_013400433.2">
    <property type="nucleotide sequence ID" value="XM_013544979.2"/>
</dbReference>
<comment type="subcellular location">
    <subcellularLocation>
        <location evidence="1">Nucleus inner membrane</location>
        <topology evidence="1">Multi-pass membrane protein</topology>
    </subcellularLocation>
</comment>
<gene>
    <name evidence="10" type="primary">LOC106166419</name>
</gene>
<reference evidence="10" key="1">
    <citation type="submission" date="2025-08" db="UniProtKB">
        <authorList>
            <consortium name="RefSeq"/>
        </authorList>
    </citation>
    <scope>IDENTIFICATION</scope>
    <source>
        <tissue evidence="10">Gonads</tissue>
    </source>
</reference>
<dbReference type="InParanoid" id="A0A1S3IQT7"/>
<keyword evidence="9" id="KW-1185">Reference proteome</keyword>
<feature type="transmembrane region" description="Helical" evidence="8">
    <location>
        <begin position="12"/>
        <end position="33"/>
    </location>
</feature>
<evidence type="ECO:0000313" key="9">
    <source>
        <dbReference type="Proteomes" id="UP000085678"/>
    </source>
</evidence>
<accession>A0A1S3IQT7</accession>